<dbReference type="PANTHER" id="PTHR33627:SF1">
    <property type="entry name" value="TRANSPOSASE"/>
    <property type="match status" value="1"/>
</dbReference>
<organism evidence="2 3">
    <name type="scientific">Candidatus Hakubella thermalkaliphila</name>
    <dbReference type="NCBI Taxonomy" id="2754717"/>
    <lineage>
        <taxon>Bacteria</taxon>
        <taxon>Bacillati</taxon>
        <taxon>Actinomycetota</taxon>
        <taxon>Actinomycetota incertae sedis</taxon>
        <taxon>Candidatus Hakubellales</taxon>
        <taxon>Candidatus Hakubellaceae</taxon>
        <taxon>Candidatus Hakubella</taxon>
    </lineage>
</organism>
<sequence length="77" mass="9581">KYYLSNAPQDMEAEELKRALLMRWPIEQCFEDGKKYLGMDHYENRSWNGWHRHMLYVFLAMLFLLRLRLKFKKKLQL</sequence>
<evidence type="ECO:0000256" key="1">
    <source>
        <dbReference type="SAM" id="Phobius"/>
    </source>
</evidence>
<dbReference type="SUPFAM" id="SSF53098">
    <property type="entry name" value="Ribonuclease H-like"/>
    <property type="match status" value="1"/>
</dbReference>
<evidence type="ECO:0000313" key="2">
    <source>
        <dbReference type="EMBL" id="GFP21599.1"/>
    </source>
</evidence>
<keyword evidence="1" id="KW-0812">Transmembrane</keyword>
<reference evidence="2 3" key="1">
    <citation type="journal article" date="2020" name="Front. Microbiol.">
        <title>Single-cell genomics of novel Actinobacteria with the Wood-Ljungdahl pathway discovered in a serpentinizing system.</title>
        <authorList>
            <person name="Merino N."/>
            <person name="Kawai M."/>
            <person name="Boyd E.S."/>
            <person name="Colman D.R."/>
            <person name="McGlynn S.E."/>
            <person name="Nealson K.H."/>
            <person name="Kurokawa K."/>
            <person name="Hongoh Y."/>
        </authorList>
    </citation>
    <scope>NUCLEOTIDE SEQUENCE [LARGE SCALE GENOMIC DNA]</scope>
    <source>
        <strain evidence="2 3">S06</strain>
    </source>
</reference>
<dbReference type="EMBL" id="BLRV01000067">
    <property type="protein sequence ID" value="GFP21599.1"/>
    <property type="molecule type" value="Genomic_DNA"/>
</dbReference>
<accession>A0A6V8NMJ8</accession>
<proteinExistence type="predicted"/>
<comment type="caution">
    <text evidence="2">The sequence shown here is derived from an EMBL/GenBank/DDBJ whole genome shotgun (WGS) entry which is preliminary data.</text>
</comment>
<feature type="non-terminal residue" evidence="2">
    <location>
        <position position="1"/>
    </location>
</feature>
<keyword evidence="1" id="KW-0472">Membrane</keyword>
<protein>
    <recommendedName>
        <fullName evidence="4">Transposase IS4-like domain-containing protein</fullName>
    </recommendedName>
</protein>
<dbReference type="Proteomes" id="UP000580051">
    <property type="component" value="Unassembled WGS sequence"/>
</dbReference>
<evidence type="ECO:0000313" key="3">
    <source>
        <dbReference type="Proteomes" id="UP000580051"/>
    </source>
</evidence>
<evidence type="ECO:0008006" key="4">
    <source>
        <dbReference type="Google" id="ProtNLM"/>
    </source>
</evidence>
<name>A0A6V8NMJ8_9ACTN</name>
<keyword evidence="1" id="KW-1133">Transmembrane helix</keyword>
<dbReference type="PANTHER" id="PTHR33627">
    <property type="entry name" value="TRANSPOSASE"/>
    <property type="match status" value="1"/>
</dbReference>
<gene>
    <name evidence="2" type="ORF">HKBW3S06_00826</name>
</gene>
<dbReference type="AlphaFoldDB" id="A0A6V8NMJ8"/>
<feature type="transmembrane region" description="Helical" evidence="1">
    <location>
        <begin position="53"/>
        <end position="69"/>
    </location>
</feature>
<dbReference type="InterPro" id="IPR012337">
    <property type="entry name" value="RNaseH-like_sf"/>
</dbReference>
<dbReference type="InterPro" id="IPR039365">
    <property type="entry name" value="IS701-like"/>
</dbReference>